<feature type="transmembrane region" description="Helical" evidence="1">
    <location>
        <begin position="6"/>
        <end position="24"/>
    </location>
</feature>
<dbReference type="GO" id="GO:0004622">
    <property type="term" value="F:phosphatidylcholine lysophospholipase activity"/>
    <property type="evidence" value="ECO:0007669"/>
    <property type="project" value="TreeGrafter"/>
</dbReference>
<keyword evidence="3" id="KW-0378">Hydrolase</keyword>
<dbReference type="Gene3D" id="3.40.50.1110">
    <property type="entry name" value="SGNH hydrolase"/>
    <property type="match status" value="1"/>
</dbReference>
<dbReference type="InterPro" id="IPR036514">
    <property type="entry name" value="SGNH_hydro_sf"/>
</dbReference>
<gene>
    <name evidence="3" type="ORF">D9O40_01590</name>
</gene>
<evidence type="ECO:0000256" key="1">
    <source>
        <dbReference type="SAM" id="Phobius"/>
    </source>
</evidence>
<dbReference type="Proteomes" id="UP000277999">
    <property type="component" value="Unassembled WGS sequence"/>
</dbReference>
<dbReference type="InterPro" id="IPR013830">
    <property type="entry name" value="SGNH_hydro"/>
</dbReference>
<reference evidence="3 4" key="1">
    <citation type="submission" date="2018-10" db="EMBL/GenBank/DDBJ databases">
        <title>Genome-centric metagenomics revealed C2 chemical producing, CO utilizing Clostridium with novel acetogenic gene cluster.</title>
        <authorList>
            <person name="Kang H."/>
            <person name="Park B."/>
            <person name="Choi I.G."/>
            <person name="Chang I.S."/>
        </authorList>
    </citation>
    <scope>NUCLEOTIDE SEQUENCE [LARGE SCALE GENOMIC DNA]</scope>
    <source>
        <strain evidence="3 4">H21-9</strain>
    </source>
</reference>
<keyword evidence="1" id="KW-1133">Transmembrane helix</keyword>
<evidence type="ECO:0000313" key="3">
    <source>
        <dbReference type="EMBL" id="RMD04384.1"/>
    </source>
</evidence>
<dbReference type="RefSeq" id="WP_013240468.1">
    <property type="nucleotide sequence ID" value="NZ_RFAQ01000002.1"/>
</dbReference>
<organism evidence="3 4">
    <name type="scientific">Clostridium autoethanogenum</name>
    <dbReference type="NCBI Taxonomy" id="84023"/>
    <lineage>
        <taxon>Bacteria</taxon>
        <taxon>Bacillati</taxon>
        <taxon>Bacillota</taxon>
        <taxon>Clostridia</taxon>
        <taxon>Eubacteriales</taxon>
        <taxon>Clostridiaceae</taxon>
        <taxon>Clostridium</taxon>
    </lineage>
</organism>
<evidence type="ECO:0000259" key="2">
    <source>
        <dbReference type="Pfam" id="PF13472"/>
    </source>
</evidence>
<proteinExistence type="predicted"/>
<keyword evidence="1" id="KW-0812">Transmembrane</keyword>
<dbReference type="EMBL" id="RFAQ01000002">
    <property type="protein sequence ID" value="RMD04384.1"/>
    <property type="molecule type" value="Genomic_DNA"/>
</dbReference>
<feature type="domain" description="SGNH hydrolase-type esterase" evidence="2">
    <location>
        <begin position="85"/>
        <end position="244"/>
    </location>
</feature>
<dbReference type="InterPro" id="IPR051532">
    <property type="entry name" value="Ester_Hydrolysis_Enzymes"/>
</dbReference>
<protein>
    <submittedName>
        <fullName evidence="3">SGNH hydrolase</fullName>
    </submittedName>
</protein>
<keyword evidence="1" id="KW-0472">Membrane</keyword>
<dbReference type="SUPFAM" id="SSF52266">
    <property type="entry name" value="SGNH hydrolase"/>
    <property type="match status" value="1"/>
</dbReference>
<dbReference type="AlphaFoldDB" id="A0A3M0T163"/>
<dbReference type="PANTHER" id="PTHR30383:SF5">
    <property type="entry name" value="SGNH HYDROLASE-TYPE ESTERASE DOMAIN-CONTAINING PROTEIN"/>
    <property type="match status" value="1"/>
</dbReference>
<dbReference type="Pfam" id="PF13472">
    <property type="entry name" value="Lipase_GDSL_2"/>
    <property type="match status" value="1"/>
</dbReference>
<name>A0A3M0T163_9CLOT</name>
<comment type="caution">
    <text evidence="3">The sequence shown here is derived from an EMBL/GenBank/DDBJ whole genome shotgun (WGS) entry which is preliminary data.</text>
</comment>
<dbReference type="PANTHER" id="PTHR30383">
    <property type="entry name" value="THIOESTERASE 1/PROTEASE 1/LYSOPHOSPHOLIPASE L1"/>
    <property type="match status" value="1"/>
</dbReference>
<evidence type="ECO:0000313" key="4">
    <source>
        <dbReference type="Proteomes" id="UP000277999"/>
    </source>
</evidence>
<sequence length="254" mass="28948">MKNKKLLIIITIIFFIILCLCMYLKLFSHSSKNVGVLGNTAVPENKMLPKKVGDISLDQKTYSDYYIQKVTMYINSDNKQGQIVFLGDSLTDIGQWNELLNNPYILNRGISGDNTSGALNRLSEVIKLKPRKIFIMIGINDIGKGLSTNEITKNYSKILGRIKKDLPNTIIYVESVLPINKDLFKTNTSEKQIIDLNISLNKLCKSLSVQYIDLYHLFTLPNENKLSYKYTVSGLHINGDGYRVWRDALKPYLQ</sequence>
<accession>A0A3M0T163</accession>